<feature type="region of interest" description="Disordered" evidence="1">
    <location>
        <begin position="400"/>
        <end position="434"/>
    </location>
</feature>
<feature type="compositionally biased region" description="Basic and acidic residues" evidence="1">
    <location>
        <begin position="410"/>
        <end position="434"/>
    </location>
</feature>
<accession>A0A0A2SWN1</accession>
<comment type="caution">
    <text evidence="2">The sequence shown here is derived from an EMBL/GenBank/DDBJ whole genome shotgun (WGS) entry which is preliminary data.</text>
</comment>
<evidence type="ECO:0000313" key="2">
    <source>
        <dbReference type="EMBL" id="KGP63829.1"/>
    </source>
</evidence>
<name>A0A0A2SWN1_9GAMM</name>
<dbReference type="STRING" id="1498499.EP47_12425"/>
<dbReference type="OrthoDB" id="5649599at2"/>
<dbReference type="RefSeq" id="WP_052117546.1">
    <property type="nucleotide sequence ID" value="NZ_JNCF01000009.1"/>
</dbReference>
<reference evidence="2 3" key="1">
    <citation type="submission" date="2014-05" db="EMBL/GenBank/DDBJ databases">
        <authorList>
            <person name="Rizzardi K."/>
            <person name="Winiecka-Krusnell J."/>
            <person name="Ramliden M."/>
            <person name="Alm E."/>
            <person name="Andersson S."/>
            <person name="Byfors S."/>
        </authorList>
    </citation>
    <scope>NUCLEOTIDE SEQUENCE [LARGE SCALE GENOMIC DNA]</scope>
    <source>
        <strain evidence="2 3">LEGN</strain>
    </source>
</reference>
<proteinExistence type="predicted"/>
<sequence length="434" mass="49577">MTVENQTAADLLLNIPAVRQLAEANDFYANAQYAGIDLGALAHDRESSMTALTSGEQKRLASAIQHYQPQLNALGVNNIMAALRVQLMDYYMQNPAVIDIDGIETPLPITWTEFKKMSLKPEQYQKALIAYYQNPYHTALRYISKPNHWMAGNASYVYVDDEDPSYKWSTFEEYQSLIAMFWLAAVDDDKAMAPCDGQTMEGRISNFIQELALVGRAHNWDDKRPVLDKQGNPVLDENGIQVLEEYDNLQGDKPSCYSGVKRRLFQSVIGHPLIDILDIDKINQELKFFLLREWRQRITDDNRKSLKEIYDSYVSTLELSDIGIEEYKKLNITPEQKDHFIADLKTKYGDQLDKELLSYIEKQFFIEEDNCDPSLAYHFVKLGGLAGGDYLLLPSKPDSSLRSSRNRFFSPEHPDDAKLNDVLEVDSKNSKNLG</sequence>
<feature type="compositionally biased region" description="Low complexity" evidence="1">
    <location>
        <begin position="400"/>
        <end position="409"/>
    </location>
</feature>
<evidence type="ECO:0000256" key="1">
    <source>
        <dbReference type="SAM" id="MobiDB-lite"/>
    </source>
</evidence>
<evidence type="ECO:0000313" key="3">
    <source>
        <dbReference type="Proteomes" id="UP000054422"/>
    </source>
</evidence>
<protein>
    <submittedName>
        <fullName evidence="2">Uncharacterized protein</fullName>
    </submittedName>
</protein>
<gene>
    <name evidence="2" type="ORF">EP47_12425</name>
</gene>
<keyword evidence="3" id="KW-1185">Reference proteome</keyword>
<dbReference type="AlphaFoldDB" id="A0A0A2SWN1"/>
<organism evidence="2 3">
    <name type="scientific">Legionella norrlandica</name>
    <dbReference type="NCBI Taxonomy" id="1498499"/>
    <lineage>
        <taxon>Bacteria</taxon>
        <taxon>Pseudomonadati</taxon>
        <taxon>Pseudomonadota</taxon>
        <taxon>Gammaproteobacteria</taxon>
        <taxon>Legionellales</taxon>
        <taxon>Legionellaceae</taxon>
        <taxon>Legionella</taxon>
    </lineage>
</organism>
<dbReference type="Proteomes" id="UP000054422">
    <property type="component" value="Unassembled WGS sequence"/>
</dbReference>
<dbReference type="EMBL" id="JNCF01000009">
    <property type="protein sequence ID" value="KGP63829.1"/>
    <property type="molecule type" value="Genomic_DNA"/>
</dbReference>